<reference evidence="2 3" key="1">
    <citation type="submission" date="2017-08" db="EMBL/GenBank/DDBJ databases">
        <title>Infants hospitalized years apart are colonized by the same room-sourced microbial strains.</title>
        <authorList>
            <person name="Brooks B."/>
            <person name="Olm M.R."/>
            <person name="Firek B.A."/>
            <person name="Baker R."/>
            <person name="Thomas B.C."/>
            <person name="Morowitz M.J."/>
            <person name="Banfield J.F."/>
        </authorList>
    </citation>
    <scope>NUCLEOTIDE SEQUENCE [LARGE SCALE GENOMIC DNA]</scope>
    <source>
        <strain evidence="2">S2_018_000_R2_104</strain>
    </source>
</reference>
<organism evidence="2 3">
    <name type="scientific">Micavibrio aeruginosavorus</name>
    <dbReference type="NCBI Taxonomy" id="349221"/>
    <lineage>
        <taxon>Bacteria</taxon>
        <taxon>Pseudomonadati</taxon>
        <taxon>Bdellovibrionota</taxon>
        <taxon>Bdellovibrionia</taxon>
        <taxon>Bdellovibrionales</taxon>
        <taxon>Pseudobdellovibrionaceae</taxon>
        <taxon>Micavibrio</taxon>
    </lineage>
</organism>
<comment type="caution">
    <text evidence="2">The sequence shown here is derived from an EMBL/GenBank/DDBJ whole genome shotgun (WGS) entry which is preliminary data.</text>
</comment>
<evidence type="ECO:0000313" key="3">
    <source>
        <dbReference type="Proteomes" id="UP000249557"/>
    </source>
</evidence>
<dbReference type="AlphaFoldDB" id="A0A2W4ZW94"/>
<sequence length="70" mass="8297">DRHLARKLGMSFEEAQNCITKAYECLETSLPRHKQDHSYEENERTLRSELKKSNADSYTARRSNDYVFDL</sequence>
<feature type="compositionally biased region" description="Basic and acidic residues" evidence="1">
    <location>
        <begin position="36"/>
        <end position="54"/>
    </location>
</feature>
<name>A0A2W4ZW94_9BACT</name>
<protein>
    <submittedName>
        <fullName evidence="2">Uncharacterized protein</fullName>
    </submittedName>
</protein>
<feature type="non-terminal residue" evidence="2">
    <location>
        <position position="1"/>
    </location>
</feature>
<dbReference type="EMBL" id="QFNK01000140">
    <property type="protein sequence ID" value="PZO85736.1"/>
    <property type="molecule type" value="Genomic_DNA"/>
</dbReference>
<evidence type="ECO:0000313" key="2">
    <source>
        <dbReference type="EMBL" id="PZO85736.1"/>
    </source>
</evidence>
<evidence type="ECO:0000256" key="1">
    <source>
        <dbReference type="SAM" id="MobiDB-lite"/>
    </source>
</evidence>
<proteinExistence type="predicted"/>
<accession>A0A2W4ZW94</accession>
<feature type="region of interest" description="Disordered" evidence="1">
    <location>
        <begin position="30"/>
        <end position="70"/>
    </location>
</feature>
<gene>
    <name evidence="2" type="ORF">DI626_07245</name>
</gene>
<dbReference type="Proteomes" id="UP000249557">
    <property type="component" value="Unassembled WGS sequence"/>
</dbReference>